<dbReference type="PANTHER" id="PTHR30448:SF0">
    <property type="entry name" value="RNASE ADAPTER PROTEIN RAPZ"/>
    <property type="match status" value="1"/>
</dbReference>
<keyword evidence="9" id="KW-1185">Reference proteome</keyword>
<dbReference type="PANTHER" id="PTHR30448">
    <property type="entry name" value="RNASE ADAPTER PROTEIN RAPZ"/>
    <property type="match status" value="1"/>
</dbReference>
<evidence type="ECO:0000313" key="9">
    <source>
        <dbReference type="Proteomes" id="UP001239909"/>
    </source>
</evidence>
<feature type="compositionally biased region" description="Pro residues" evidence="5">
    <location>
        <begin position="1"/>
        <end position="15"/>
    </location>
</feature>
<comment type="caution">
    <text evidence="8">The sequence shown here is derived from an EMBL/GenBank/DDBJ whole genome shotgun (WGS) entry which is preliminary data.</text>
</comment>
<reference evidence="8 9" key="1">
    <citation type="submission" date="2023-04" db="EMBL/GenBank/DDBJ databases">
        <title>Marinoamorphus aggregata gen. nov., sp. Nov., isolate from tissue of brittle star Ophioplocus japonicus.</title>
        <authorList>
            <person name="Kawano K."/>
            <person name="Sawayama S."/>
            <person name="Nakagawa S."/>
        </authorList>
    </citation>
    <scope>NUCLEOTIDE SEQUENCE [LARGE SCALE GENOMIC DNA]</scope>
    <source>
        <strain evidence="8 9">NKW23</strain>
    </source>
</reference>
<name>A0ABQ6LQF9_9RHOB</name>
<protein>
    <submittedName>
        <fullName evidence="8">RNase adapter RapZ</fullName>
    </submittedName>
</protein>
<dbReference type="Pfam" id="PF03668">
    <property type="entry name" value="RapZ-like_N"/>
    <property type="match status" value="1"/>
</dbReference>
<organism evidence="8 9">
    <name type="scientific">Paralimibaculum aggregatum</name>
    <dbReference type="NCBI Taxonomy" id="3036245"/>
    <lineage>
        <taxon>Bacteria</taxon>
        <taxon>Pseudomonadati</taxon>
        <taxon>Pseudomonadota</taxon>
        <taxon>Alphaproteobacteria</taxon>
        <taxon>Rhodobacterales</taxon>
        <taxon>Paracoccaceae</taxon>
        <taxon>Paralimibaculum</taxon>
    </lineage>
</organism>
<evidence type="ECO:0000259" key="6">
    <source>
        <dbReference type="Pfam" id="PF03668"/>
    </source>
</evidence>
<keyword evidence="1 4" id="KW-0547">Nucleotide-binding</keyword>
<dbReference type="Gene3D" id="3.40.50.300">
    <property type="entry name" value="P-loop containing nucleotide triphosphate hydrolases"/>
    <property type="match status" value="1"/>
</dbReference>
<evidence type="ECO:0000256" key="3">
    <source>
        <dbReference type="ARBA" id="ARBA00023134"/>
    </source>
</evidence>
<dbReference type="InterPro" id="IPR005337">
    <property type="entry name" value="RapZ-like"/>
</dbReference>
<dbReference type="SUPFAM" id="SSF52540">
    <property type="entry name" value="P-loop containing nucleoside triphosphate hydrolases"/>
    <property type="match status" value="1"/>
</dbReference>
<sequence length="318" mass="34355">MAETDPPQPQPPAPAAPEAERERPLVLIVTGMSGAGRTTAINVLDDLGYEPLNNFPLALLETVIAPAPGAGTGGPARPIAFGIETRTRGFSTRALTASLDHLRQSHGIGALLVFLDCADEVLIARFSQTRRRHPLAPAEDAATGVARERAILEEVRGRADVVIDTTDLTPHELKQEIAGRFGQGLVAGLSVSVQSFSFKRGAPHEADMVLDCRFLRNPYWDPELRALDGGDPRIQSFVSDDPLYPEFFTRLSELTLMLLPAYKAEGKAYFSIALGCTGGRHRSVAVAEALAREIEAKGWPVALRHREIERRSPGKAGA</sequence>
<feature type="region of interest" description="Disordered" evidence="5">
    <location>
        <begin position="1"/>
        <end position="22"/>
    </location>
</feature>
<evidence type="ECO:0000313" key="8">
    <source>
        <dbReference type="EMBL" id="GMG84815.1"/>
    </source>
</evidence>
<accession>A0ABQ6LQF9</accession>
<evidence type="ECO:0000259" key="7">
    <source>
        <dbReference type="Pfam" id="PF22740"/>
    </source>
</evidence>
<comment type="caution">
    <text evidence="4">Lacks conserved residue(s) required for the propagation of feature annotation.</text>
</comment>
<feature type="domain" description="RapZ-like N-terminal" evidence="6">
    <location>
        <begin position="26"/>
        <end position="181"/>
    </location>
</feature>
<dbReference type="InterPro" id="IPR027417">
    <property type="entry name" value="P-loop_NTPase"/>
</dbReference>
<dbReference type="NCBIfam" id="NF003828">
    <property type="entry name" value="PRK05416.1"/>
    <property type="match status" value="1"/>
</dbReference>
<dbReference type="InterPro" id="IPR053931">
    <property type="entry name" value="RapZ_C"/>
</dbReference>
<evidence type="ECO:0000256" key="1">
    <source>
        <dbReference type="ARBA" id="ARBA00022741"/>
    </source>
</evidence>
<gene>
    <name evidence="8" type="primary">rapZ</name>
    <name evidence="8" type="ORF">LNKW23_40310</name>
</gene>
<dbReference type="EMBL" id="BSYI01000043">
    <property type="protein sequence ID" value="GMG84815.1"/>
    <property type="molecule type" value="Genomic_DNA"/>
</dbReference>
<dbReference type="PIRSF" id="PIRSF005052">
    <property type="entry name" value="P-loopkin"/>
    <property type="match status" value="1"/>
</dbReference>
<dbReference type="RefSeq" id="WP_285673937.1">
    <property type="nucleotide sequence ID" value="NZ_BSYI01000043.1"/>
</dbReference>
<dbReference type="Pfam" id="PF22740">
    <property type="entry name" value="PapZ_C"/>
    <property type="match status" value="1"/>
</dbReference>
<evidence type="ECO:0000256" key="4">
    <source>
        <dbReference type="HAMAP-Rule" id="MF_00636"/>
    </source>
</evidence>
<evidence type="ECO:0000256" key="2">
    <source>
        <dbReference type="ARBA" id="ARBA00022840"/>
    </source>
</evidence>
<proteinExistence type="inferred from homology"/>
<dbReference type="InterPro" id="IPR053930">
    <property type="entry name" value="RapZ-like_N"/>
</dbReference>
<feature type="binding site" evidence="4">
    <location>
        <begin position="31"/>
        <end position="38"/>
    </location>
    <ligand>
        <name>ATP</name>
        <dbReference type="ChEBI" id="CHEBI:30616"/>
    </ligand>
</feature>
<keyword evidence="3 4" id="KW-0342">GTP-binding</keyword>
<dbReference type="HAMAP" id="MF_00636">
    <property type="entry name" value="RapZ_like"/>
    <property type="match status" value="1"/>
</dbReference>
<dbReference type="Proteomes" id="UP001239909">
    <property type="component" value="Unassembled WGS sequence"/>
</dbReference>
<keyword evidence="2 4" id="KW-0067">ATP-binding</keyword>
<feature type="domain" description="RapZ C-terminal" evidence="7">
    <location>
        <begin position="190"/>
        <end position="309"/>
    </location>
</feature>
<evidence type="ECO:0000256" key="5">
    <source>
        <dbReference type="SAM" id="MobiDB-lite"/>
    </source>
</evidence>